<dbReference type="EMBL" id="VFNV01000001">
    <property type="protein sequence ID" value="TQK76329.1"/>
    <property type="molecule type" value="Genomic_DNA"/>
</dbReference>
<comment type="caution">
    <text evidence="1">The sequence shown here is derived from an EMBL/GenBank/DDBJ whole genome shotgun (WGS) entry which is preliminary data.</text>
</comment>
<evidence type="ECO:0008006" key="3">
    <source>
        <dbReference type="Google" id="ProtNLM"/>
    </source>
</evidence>
<accession>A0A542SNZ3</accession>
<dbReference type="PANTHER" id="PTHR31616">
    <property type="entry name" value="TREHALASE"/>
    <property type="match status" value="1"/>
</dbReference>
<proteinExistence type="predicted"/>
<sequence length="444" mass="46423">MRRCRYAVSVKRSVGAADTRSPWRRGARAIGVAVVVSLLGTSCTPAAPTTAHIALISAGVRVEPDGTRTEIPAGETGAGASLEEILWLGEGTVPGAGTRYEALARRALLDLRALTVPVRLDDGTQAFAAVAGWDPKWRYVWPRDGAFAAVAFAQTGHLAQARGILRFLGSVQGDDGAFQARYLPDDSGRVPDARPQQYDAAGWAMWATAMVRAQIPAADVAAFDAETAPLLRRSVGYLLRTTVDGTRLPPASPDYWETRSHRVTLGTAASALMGLEAGADLGMVAPGVVARYREVVVAAFGSFGYPRDRGYLGSIGQTASDGATAFIAPPFVSSALPGATQARKDALAAMMRPAGGLAPGGSWRNDGISWTPSVGVNALSAAYNGDPAEAYAWIDWIGAHLTTVGSIPEKVLADGSPAAVAPLGWSDSLVLLTLIRLESATRDS</sequence>
<reference evidence="1 2" key="1">
    <citation type="submission" date="2019-06" db="EMBL/GenBank/DDBJ databases">
        <title>Sequencing the genomes of 1000 actinobacteria strains.</title>
        <authorList>
            <person name="Klenk H.-P."/>
        </authorList>
    </citation>
    <scope>NUCLEOTIDE SEQUENCE [LARGE SCALE GENOMIC DNA]</scope>
    <source>
        <strain evidence="1 2">DSM 10596</strain>
    </source>
</reference>
<evidence type="ECO:0000313" key="1">
    <source>
        <dbReference type="EMBL" id="TQK76329.1"/>
    </source>
</evidence>
<dbReference type="GO" id="GO:0004553">
    <property type="term" value="F:hydrolase activity, hydrolyzing O-glycosyl compounds"/>
    <property type="evidence" value="ECO:0007669"/>
    <property type="project" value="TreeGrafter"/>
</dbReference>
<dbReference type="AlphaFoldDB" id="A0A542SNZ3"/>
<protein>
    <recommendedName>
        <fullName evidence="3">Glycoside hydrolase family 15</fullName>
    </recommendedName>
</protein>
<dbReference type="SUPFAM" id="SSF48208">
    <property type="entry name" value="Six-hairpin glycosidases"/>
    <property type="match status" value="1"/>
</dbReference>
<name>A0A542SNZ3_9MICO</name>
<dbReference type="Gene3D" id="1.50.10.10">
    <property type="match status" value="1"/>
</dbReference>
<dbReference type="GO" id="GO:0005975">
    <property type="term" value="P:carbohydrate metabolic process"/>
    <property type="evidence" value="ECO:0007669"/>
    <property type="project" value="InterPro"/>
</dbReference>
<dbReference type="Proteomes" id="UP000316181">
    <property type="component" value="Unassembled WGS sequence"/>
</dbReference>
<gene>
    <name evidence="1" type="ORF">FB389_0996</name>
</gene>
<evidence type="ECO:0000313" key="2">
    <source>
        <dbReference type="Proteomes" id="UP000316181"/>
    </source>
</evidence>
<dbReference type="InterPro" id="IPR008928">
    <property type="entry name" value="6-hairpin_glycosidase_sf"/>
</dbReference>
<organism evidence="1 2">
    <name type="scientific">Rarobacter incanus</name>
    <dbReference type="NCBI Taxonomy" id="153494"/>
    <lineage>
        <taxon>Bacteria</taxon>
        <taxon>Bacillati</taxon>
        <taxon>Actinomycetota</taxon>
        <taxon>Actinomycetes</taxon>
        <taxon>Micrococcales</taxon>
        <taxon>Rarobacteraceae</taxon>
        <taxon>Rarobacter</taxon>
    </lineage>
</organism>
<keyword evidence="2" id="KW-1185">Reference proteome</keyword>
<dbReference type="InterPro" id="IPR012341">
    <property type="entry name" value="6hp_glycosidase-like_sf"/>
</dbReference>
<dbReference type="PANTHER" id="PTHR31616:SF0">
    <property type="entry name" value="GLUCAN 1,4-ALPHA-GLUCOSIDASE"/>
    <property type="match status" value="1"/>
</dbReference>